<comment type="caution">
    <text evidence="1">The sequence shown here is derived from an EMBL/GenBank/DDBJ whole genome shotgun (WGS) entry which is preliminary data.</text>
</comment>
<protein>
    <submittedName>
        <fullName evidence="1">Uncharacterized protein</fullName>
    </submittedName>
</protein>
<dbReference type="Proteomes" id="UP001501475">
    <property type="component" value="Unassembled WGS sequence"/>
</dbReference>
<proteinExistence type="predicted"/>
<sequence length="84" mass="8727">MWIDCQSCPVAQTHCGECVVTSLLDIIPVGRAEMQIDVDVALDARERAAVTALASAGLICAETAATARARISRPAPVGFRSATG</sequence>
<keyword evidence="2" id="KW-1185">Reference proteome</keyword>
<gene>
    <name evidence="1" type="ORF">GCM10009810_04360</name>
</gene>
<organism evidence="1 2">
    <name type="scientific">Nostocoides vanveenii</name>
    <dbReference type="NCBI Taxonomy" id="330835"/>
    <lineage>
        <taxon>Bacteria</taxon>
        <taxon>Bacillati</taxon>
        <taxon>Actinomycetota</taxon>
        <taxon>Actinomycetes</taxon>
        <taxon>Micrococcales</taxon>
        <taxon>Intrasporangiaceae</taxon>
        <taxon>Nostocoides</taxon>
    </lineage>
</organism>
<dbReference type="EMBL" id="BAAAPN010000011">
    <property type="protein sequence ID" value="GAA1746815.1"/>
    <property type="molecule type" value="Genomic_DNA"/>
</dbReference>
<evidence type="ECO:0000313" key="2">
    <source>
        <dbReference type="Proteomes" id="UP001501475"/>
    </source>
</evidence>
<reference evidence="1 2" key="1">
    <citation type="journal article" date="2019" name="Int. J. Syst. Evol. Microbiol.">
        <title>The Global Catalogue of Microorganisms (GCM) 10K type strain sequencing project: providing services to taxonomists for standard genome sequencing and annotation.</title>
        <authorList>
            <consortium name="The Broad Institute Genomics Platform"/>
            <consortium name="The Broad Institute Genome Sequencing Center for Infectious Disease"/>
            <person name="Wu L."/>
            <person name="Ma J."/>
        </authorList>
    </citation>
    <scope>NUCLEOTIDE SEQUENCE [LARGE SCALE GENOMIC DNA]</scope>
    <source>
        <strain evidence="1 2">JCM 15591</strain>
    </source>
</reference>
<name>A0ABN2K2Q2_9MICO</name>
<accession>A0ABN2K2Q2</accession>
<dbReference type="RefSeq" id="WP_344061460.1">
    <property type="nucleotide sequence ID" value="NZ_BAAAPN010000011.1"/>
</dbReference>
<evidence type="ECO:0000313" key="1">
    <source>
        <dbReference type="EMBL" id="GAA1746815.1"/>
    </source>
</evidence>